<dbReference type="Pfam" id="PF14430">
    <property type="entry name" value="Imm1"/>
    <property type="match status" value="1"/>
</dbReference>
<reference evidence="1 2" key="1">
    <citation type="journal article" date="2015" name="Int. J. Syst. Evol. Microbiol.">
        <title>Amycolatopsis rhabdoformis sp. nov., an actinomycete isolated from a tropical forest soil.</title>
        <authorList>
            <person name="Souza W.R."/>
            <person name="Silva R.E."/>
            <person name="Goodfellow M."/>
            <person name="Busarakam K."/>
            <person name="Figueiro F.S."/>
            <person name="Ferreira D."/>
            <person name="Rodrigues-Filho E."/>
            <person name="Moraes L.A.B."/>
            <person name="Zucchi T.D."/>
        </authorList>
    </citation>
    <scope>NUCLEOTIDE SEQUENCE [LARGE SCALE GENOMIC DNA]</scope>
    <source>
        <strain evidence="1 2">NCIMB 14900</strain>
    </source>
</reference>
<protein>
    <submittedName>
        <fullName evidence="1">Imm1 family immunity protein</fullName>
    </submittedName>
</protein>
<evidence type="ECO:0000313" key="2">
    <source>
        <dbReference type="Proteomes" id="UP001330812"/>
    </source>
</evidence>
<dbReference type="Proteomes" id="UP001330812">
    <property type="component" value="Chromosome"/>
</dbReference>
<proteinExistence type="predicted"/>
<dbReference type="EMBL" id="CP142149">
    <property type="protein sequence ID" value="WSE34964.1"/>
    <property type="molecule type" value="Genomic_DNA"/>
</dbReference>
<evidence type="ECO:0000313" key="1">
    <source>
        <dbReference type="EMBL" id="WSE34964.1"/>
    </source>
</evidence>
<gene>
    <name evidence="1" type="ORF">VSH64_23290</name>
</gene>
<keyword evidence="2" id="KW-1185">Reference proteome</keyword>
<accession>A0ABZ1IKB0</accession>
<sequence>MTTETTLGASVPTWRDGQEGGEYVTLVSQDDVTRLAELLAQPWADSGSIDAAGGSLVVHLTEEWGYLDYYGDAGSLETDGDPASPEVFGEGGHRAGTGLPVADVIAALREFVATGGQLPRSVPWRDI</sequence>
<dbReference type="InterPro" id="IPR025680">
    <property type="entry name" value="DddI"/>
</dbReference>
<name>A0ABZ1IKB0_9PSEU</name>
<dbReference type="RefSeq" id="WP_326837770.1">
    <property type="nucleotide sequence ID" value="NZ_CP142149.1"/>
</dbReference>
<organism evidence="1 2">
    <name type="scientific">Amycolatopsis rhabdoformis</name>
    <dbReference type="NCBI Taxonomy" id="1448059"/>
    <lineage>
        <taxon>Bacteria</taxon>
        <taxon>Bacillati</taxon>
        <taxon>Actinomycetota</taxon>
        <taxon>Actinomycetes</taxon>
        <taxon>Pseudonocardiales</taxon>
        <taxon>Pseudonocardiaceae</taxon>
        <taxon>Amycolatopsis</taxon>
    </lineage>
</organism>